<dbReference type="PROSITE" id="PS51257">
    <property type="entry name" value="PROKAR_LIPOPROTEIN"/>
    <property type="match status" value="1"/>
</dbReference>
<protein>
    <submittedName>
        <fullName evidence="3">Secretion cluster MPF-G protein Tfc2</fullName>
    </submittedName>
</protein>
<reference evidence="4 6" key="4">
    <citation type="submission" date="2023-11" db="EMBL/GenBank/DDBJ databases">
        <title>MicrobeMod: A computational toolkit for identifying prokaryotic methylation and restriction-modification with nanopore sequencing.</title>
        <authorList>
            <person name="Crits-Christoph A."/>
            <person name="Kang S.C."/>
            <person name="Lee H."/>
            <person name="Ostrov N."/>
        </authorList>
    </citation>
    <scope>NUCLEOTIDE SEQUENCE [LARGE SCALE GENOMIC DNA]</scope>
    <source>
        <strain evidence="4 6">ATCC 33173</strain>
    </source>
</reference>
<gene>
    <name evidence="3" type="primary">tfc2</name>
    <name evidence="3" type="ordered locus">HELO_4042</name>
    <name evidence="4" type="ORF">SR933_14800</name>
</gene>
<organism evidence="3 5">
    <name type="scientific">Halomonas elongata (strain ATCC 33173 / DSM 2581 / NBRC 15536 / NCIMB 2198 / 1H9)</name>
    <dbReference type="NCBI Taxonomy" id="768066"/>
    <lineage>
        <taxon>Bacteria</taxon>
        <taxon>Pseudomonadati</taxon>
        <taxon>Pseudomonadota</taxon>
        <taxon>Gammaproteobacteria</taxon>
        <taxon>Oceanospirillales</taxon>
        <taxon>Halomonadaceae</taxon>
        <taxon>Halomonas</taxon>
    </lineage>
</organism>
<feature type="signal peptide" evidence="2">
    <location>
        <begin position="1"/>
        <end position="22"/>
    </location>
</feature>
<dbReference type="STRING" id="768066.HELO_4042"/>
<reference evidence="5" key="3">
    <citation type="journal article" date="2011" name="Environ. Microbiol.">
        <title>A blueprint of ectoine metabolism from the genome of the industrial producer Halomonas elongata DSM 2581(T).</title>
        <authorList>
            <person name="Schwibbert K."/>
            <person name="Marin-Sanguino A."/>
            <person name="Bagyan I."/>
            <person name="Heidrich G."/>
            <person name="Lentzen G."/>
            <person name="Seitz H."/>
            <person name="Rampp M."/>
            <person name="Schuster S.C."/>
            <person name="Klenk H.P."/>
            <person name="Pfeiffer F."/>
            <person name="Oesterhelt D."/>
            <person name="Kunte H.J."/>
        </authorList>
    </citation>
    <scope>NUCLEOTIDE SEQUENCE [LARGE SCALE GENOMIC DNA]</scope>
    <source>
        <strain evidence="5">ATCC 33173 / DSM 2581 / NBRC 15536 / NCIMB 2198 / 1H9</strain>
    </source>
</reference>
<feature type="region of interest" description="Disordered" evidence="1">
    <location>
        <begin position="47"/>
        <end position="69"/>
    </location>
</feature>
<name>E1VA38_HALED</name>
<feature type="chain" id="PRO_5003152987" evidence="2">
    <location>
        <begin position="23"/>
        <end position="216"/>
    </location>
</feature>
<evidence type="ECO:0000313" key="6">
    <source>
        <dbReference type="Proteomes" id="UP001322512"/>
    </source>
</evidence>
<proteinExistence type="predicted"/>
<sequence length="216" mass="24079">MKHLLHLPLGTLALAVALAGCAQQQTHDAPSMAEQYPASQELAIASESADQPSVTQSPAKPSGVGVKRQHVTPDIYQATDDHRIPVMRAGRYQLVTARATLGQRYLLEQMVDVNIPPSVASTVGDGIRYTLEQTGYQLCSPEGDWQLQWLFNRPLPSAHYELGPMALREALQVLAGDEWELEQDALRREICYTRRDDFQPVYPRRVVKPAAEARHE</sequence>
<accession>E1VA38</accession>
<dbReference type="eggNOG" id="COG3266">
    <property type="taxonomic scope" value="Bacteria"/>
</dbReference>
<dbReference type="KEGG" id="hel:HELO_4042"/>
<dbReference type="InterPro" id="IPR022260">
    <property type="entry name" value="Integr_conj_element_PilL"/>
</dbReference>
<dbReference type="AlphaFoldDB" id="E1VA38"/>
<dbReference type="RefSeq" id="WP_013333798.1">
    <property type="nucleotide sequence ID" value="NC_014532.2"/>
</dbReference>
<dbReference type="Proteomes" id="UP001322512">
    <property type="component" value="Chromosome"/>
</dbReference>
<dbReference type="GeneID" id="91011455"/>
<feature type="compositionally biased region" description="Polar residues" evidence="1">
    <location>
        <begin position="48"/>
        <end position="59"/>
    </location>
</feature>
<evidence type="ECO:0000256" key="1">
    <source>
        <dbReference type="SAM" id="MobiDB-lite"/>
    </source>
</evidence>
<dbReference type="EMBL" id="CP139472">
    <property type="protein sequence ID" value="WPU46508.1"/>
    <property type="molecule type" value="Genomic_DNA"/>
</dbReference>
<evidence type="ECO:0000313" key="5">
    <source>
        <dbReference type="Proteomes" id="UP000008707"/>
    </source>
</evidence>
<reference evidence="3" key="2">
    <citation type="submission" date="2010-05" db="EMBL/GenBank/DDBJ databases">
        <title>Revision and reannotation of the Halomonas elongata DSM 2581(T) genome.</title>
        <authorList>
            <person name="Pfeiffer F."/>
            <person name="Bagyan I."/>
            <person name="Alfaro-Espinoza G."/>
            <person name="Zamora-Lagos M.A."/>
            <person name="Habermann B."/>
            <person name="Oesterhelt D."/>
            <person name="Kunte H.J."/>
        </authorList>
    </citation>
    <scope>NUCLEOTIDE SEQUENCE</scope>
    <source>
        <strain evidence="3">Type strain: DSM 2581</strain>
    </source>
</reference>
<dbReference type="Proteomes" id="UP000008707">
    <property type="component" value="Chromosome"/>
</dbReference>
<dbReference type="OrthoDB" id="8527469at2"/>
<keyword evidence="6" id="KW-1185">Reference proteome</keyword>
<reference evidence="3" key="1">
    <citation type="journal article" date="2010" name="Environ. Microbiol.">
        <title>A blueprint of ectoine metabolism from the genome of the industrial producer Halomonas elongata DSM 2581(T).</title>
        <authorList>
            <person name="Schwibbert K."/>
            <person name="Marin-Sanguino A."/>
            <person name="Bagyan I."/>
            <person name="Heidrich G."/>
            <person name="Lentzen G."/>
            <person name="Seitz H."/>
            <person name="Rampp M."/>
            <person name="Schuster S.C."/>
            <person name="Klenk H.P."/>
            <person name="Pfeiffer F."/>
            <person name="Oesterhelt D."/>
            <person name="Kunte H.J."/>
        </authorList>
    </citation>
    <scope>NUCLEOTIDE SEQUENCE</scope>
    <source>
        <strain evidence="3">Type strain: DSM 2581</strain>
    </source>
</reference>
<dbReference type="NCBIfam" id="TIGR03748">
    <property type="entry name" value="conj_PilL"/>
    <property type="match status" value="1"/>
</dbReference>
<evidence type="ECO:0000256" key="2">
    <source>
        <dbReference type="SAM" id="SignalP"/>
    </source>
</evidence>
<dbReference type="EMBL" id="FN869568">
    <property type="protein sequence ID" value="CBV43926.1"/>
    <property type="molecule type" value="Genomic_DNA"/>
</dbReference>
<keyword evidence="2" id="KW-0732">Signal</keyword>
<evidence type="ECO:0000313" key="4">
    <source>
        <dbReference type="EMBL" id="WPU46508.1"/>
    </source>
</evidence>
<dbReference type="HOGENOM" id="CLU_068440_1_0_6"/>
<evidence type="ECO:0000313" key="3">
    <source>
        <dbReference type="EMBL" id="CBV43926.1"/>
    </source>
</evidence>